<dbReference type="Gramene" id="EFJ37278">
    <property type="protein sequence ID" value="EFJ37278"/>
    <property type="gene ID" value="SELMODRAFT_403508"/>
</dbReference>
<organism evidence="2">
    <name type="scientific">Selaginella moellendorffii</name>
    <name type="common">Spikemoss</name>
    <dbReference type="NCBI Taxonomy" id="88036"/>
    <lineage>
        <taxon>Eukaryota</taxon>
        <taxon>Viridiplantae</taxon>
        <taxon>Streptophyta</taxon>
        <taxon>Embryophyta</taxon>
        <taxon>Tracheophyta</taxon>
        <taxon>Lycopodiopsida</taxon>
        <taxon>Selaginellales</taxon>
        <taxon>Selaginellaceae</taxon>
        <taxon>Selaginella</taxon>
    </lineage>
</organism>
<evidence type="ECO:0000313" key="1">
    <source>
        <dbReference type="EMBL" id="EFJ37278.1"/>
    </source>
</evidence>
<evidence type="ECO:0000313" key="2">
    <source>
        <dbReference type="Proteomes" id="UP000001514"/>
    </source>
</evidence>
<reference evidence="1 2" key="1">
    <citation type="journal article" date="2011" name="Science">
        <title>The Selaginella genome identifies genetic changes associated with the evolution of vascular plants.</title>
        <authorList>
            <person name="Banks J.A."/>
            <person name="Nishiyama T."/>
            <person name="Hasebe M."/>
            <person name="Bowman J.L."/>
            <person name="Gribskov M."/>
            <person name="dePamphilis C."/>
            <person name="Albert V.A."/>
            <person name="Aono N."/>
            <person name="Aoyama T."/>
            <person name="Ambrose B.A."/>
            <person name="Ashton N.W."/>
            <person name="Axtell M.J."/>
            <person name="Barker E."/>
            <person name="Barker M.S."/>
            <person name="Bennetzen J.L."/>
            <person name="Bonawitz N.D."/>
            <person name="Chapple C."/>
            <person name="Cheng C."/>
            <person name="Correa L.G."/>
            <person name="Dacre M."/>
            <person name="DeBarry J."/>
            <person name="Dreyer I."/>
            <person name="Elias M."/>
            <person name="Engstrom E.M."/>
            <person name="Estelle M."/>
            <person name="Feng L."/>
            <person name="Finet C."/>
            <person name="Floyd S.K."/>
            <person name="Frommer W.B."/>
            <person name="Fujita T."/>
            <person name="Gramzow L."/>
            <person name="Gutensohn M."/>
            <person name="Harholt J."/>
            <person name="Hattori M."/>
            <person name="Heyl A."/>
            <person name="Hirai T."/>
            <person name="Hiwatashi Y."/>
            <person name="Ishikawa M."/>
            <person name="Iwata M."/>
            <person name="Karol K.G."/>
            <person name="Koehler B."/>
            <person name="Kolukisaoglu U."/>
            <person name="Kubo M."/>
            <person name="Kurata T."/>
            <person name="Lalonde S."/>
            <person name="Li K."/>
            <person name="Li Y."/>
            <person name="Litt A."/>
            <person name="Lyons E."/>
            <person name="Manning G."/>
            <person name="Maruyama T."/>
            <person name="Michael T.P."/>
            <person name="Mikami K."/>
            <person name="Miyazaki S."/>
            <person name="Morinaga S."/>
            <person name="Murata T."/>
            <person name="Mueller-Roeber B."/>
            <person name="Nelson D.R."/>
            <person name="Obara M."/>
            <person name="Oguri Y."/>
            <person name="Olmstead R.G."/>
            <person name="Onodera N."/>
            <person name="Petersen B.L."/>
            <person name="Pils B."/>
            <person name="Prigge M."/>
            <person name="Rensing S.A."/>
            <person name="Riano-Pachon D.M."/>
            <person name="Roberts A.W."/>
            <person name="Sato Y."/>
            <person name="Scheller H.V."/>
            <person name="Schulz B."/>
            <person name="Schulz C."/>
            <person name="Shakirov E.V."/>
            <person name="Shibagaki N."/>
            <person name="Shinohara N."/>
            <person name="Shippen D.E."/>
            <person name="Soerensen I."/>
            <person name="Sotooka R."/>
            <person name="Sugimoto N."/>
            <person name="Sugita M."/>
            <person name="Sumikawa N."/>
            <person name="Tanurdzic M."/>
            <person name="Theissen G."/>
            <person name="Ulvskov P."/>
            <person name="Wakazuki S."/>
            <person name="Weng J.K."/>
            <person name="Willats W.W."/>
            <person name="Wipf D."/>
            <person name="Wolf P.G."/>
            <person name="Yang L."/>
            <person name="Zimmer A.D."/>
            <person name="Zhu Q."/>
            <person name="Mitros T."/>
            <person name="Hellsten U."/>
            <person name="Loque D."/>
            <person name="Otillar R."/>
            <person name="Salamov A."/>
            <person name="Schmutz J."/>
            <person name="Shapiro H."/>
            <person name="Lindquist E."/>
            <person name="Lucas S."/>
            <person name="Rokhsar D."/>
            <person name="Grigoriev I.V."/>
        </authorList>
    </citation>
    <scope>NUCLEOTIDE SEQUENCE [LARGE SCALE GENOMIC DNA]</scope>
</reference>
<sequence length="137" mass="15419">MAVHEMISAPGVEAHPVKPLHKRVDHHCLRLEHEIPMRGLALAEACQFPHRHPSGRRYPERLGYGLIWNSTPLHLICPSCKTEPLGLGAVDKDADYRRKSCNACSQLVNVNVSALPPSRELLRDGWSWTMVFHLSNS</sequence>
<keyword evidence="2" id="KW-1185">Reference proteome</keyword>
<gene>
    <name evidence="1" type="ORF">SELMODRAFT_403508</name>
</gene>
<protein>
    <submittedName>
        <fullName evidence="1">Uncharacterized protein</fullName>
    </submittedName>
</protein>
<proteinExistence type="predicted"/>
<dbReference type="Proteomes" id="UP000001514">
    <property type="component" value="Unassembled WGS sequence"/>
</dbReference>
<accession>D8QRM7</accession>
<name>D8QRM7_SELML</name>
<dbReference type="KEGG" id="smo:SELMODRAFT_403508"/>
<dbReference type="EMBL" id="GL377566">
    <property type="protein sequence ID" value="EFJ37278.1"/>
    <property type="molecule type" value="Genomic_DNA"/>
</dbReference>
<dbReference type="HOGENOM" id="CLU_1868661_0_0_1"/>
<dbReference type="AlphaFoldDB" id="D8QRM7"/>
<dbReference type="InParanoid" id="D8QRM7"/>